<comment type="caution">
    <text evidence="1">The sequence shown here is derived from an EMBL/GenBank/DDBJ whole genome shotgun (WGS) entry which is preliminary data.</text>
</comment>
<dbReference type="AlphaFoldDB" id="A0A0F9VHS5"/>
<protein>
    <submittedName>
        <fullName evidence="1">Uncharacterized protein</fullName>
    </submittedName>
</protein>
<gene>
    <name evidence="1" type="ORF">LCGC14_0403750</name>
</gene>
<reference evidence="1" key="1">
    <citation type="journal article" date="2015" name="Nature">
        <title>Complex archaea that bridge the gap between prokaryotes and eukaryotes.</title>
        <authorList>
            <person name="Spang A."/>
            <person name="Saw J.H."/>
            <person name="Jorgensen S.L."/>
            <person name="Zaremba-Niedzwiedzka K."/>
            <person name="Martijn J."/>
            <person name="Lind A.E."/>
            <person name="van Eijk R."/>
            <person name="Schleper C."/>
            <person name="Guy L."/>
            <person name="Ettema T.J."/>
        </authorList>
    </citation>
    <scope>NUCLEOTIDE SEQUENCE</scope>
</reference>
<dbReference type="EMBL" id="LAZR01000350">
    <property type="protein sequence ID" value="KKN73066.1"/>
    <property type="molecule type" value="Genomic_DNA"/>
</dbReference>
<proteinExistence type="predicted"/>
<evidence type="ECO:0000313" key="1">
    <source>
        <dbReference type="EMBL" id="KKN73066.1"/>
    </source>
</evidence>
<sequence length="118" mass="14077">MVEKFDCKMCDFLEFYIKGSPDECPQCGSRRYIWGLVKEPTVKPKFVNIGYKDTPRYSATLGVSETQIEDAKRLHPWVDWKKFGHSYRPLIKNRTDKKRLMREANYEEYSPKDFKGRQ</sequence>
<organism evidence="1">
    <name type="scientific">marine sediment metagenome</name>
    <dbReference type="NCBI Taxonomy" id="412755"/>
    <lineage>
        <taxon>unclassified sequences</taxon>
        <taxon>metagenomes</taxon>
        <taxon>ecological metagenomes</taxon>
    </lineage>
</organism>
<accession>A0A0F9VHS5</accession>
<name>A0A0F9VHS5_9ZZZZ</name>